<evidence type="ECO:0000313" key="4">
    <source>
        <dbReference type="EMBL" id="MEA9354667.1"/>
    </source>
</evidence>
<dbReference type="Pfam" id="PF07963">
    <property type="entry name" value="N_methyl"/>
    <property type="match status" value="1"/>
</dbReference>
<dbReference type="Gene3D" id="3.30.700.10">
    <property type="entry name" value="Glycoprotein, Type 4 Pilin"/>
    <property type="match status" value="1"/>
</dbReference>
<dbReference type="PANTHER" id="PTHR30093">
    <property type="entry name" value="GENERAL SECRETION PATHWAY PROTEIN G"/>
    <property type="match status" value="1"/>
</dbReference>
<dbReference type="InterPro" id="IPR045584">
    <property type="entry name" value="Pilin-like"/>
</dbReference>
<accession>A0ABU5VNP7</accession>
<name>A0ABU5VNP7_9BACT</name>
<dbReference type="SUPFAM" id="SSF54523">
    <property type="entry name" value="Pili subunits"/>
    <property type="match status" value="1"/>
</dbReference>
<protein>
    <submittedName>
        <fullName evidence="4">Prepilin-type N-terminal cleavage/methylation domain-containing protein</fullName>
    </submittedName>
</protein>
<keyword evidence="3" id="KW-0812">Transmembrane</keyword>
<evidence type="ECO:0000313" key="5">
    <source>
        <dbReference type="Proteomes" id="UP001302274"/>
    </source>
</evidence>
<dbReference type="Proteomes" id="UP001302274">
    <property type="component" value="Unassembled WGS sequence"/>
</dbReference>
<comment type="caution">
    <text evidence="4">The sequence shown here is derived from an EMBL/GenBank/DDBJ whole genome shotgun (WGS) entry which is preliminary data.</text>
</comment>
<proteinExistence type="inferred from homology"/>
<dbReference type="PROSITE" id="PS00409">
    <property type="entry name" value="PROKAR_NTER_METHYL"/>
    <property type="match status" value="1"/>
</dbReference>
<dbReference type="NCBIfam" id="TIGR02532">
    <property type="entry name" value="IV_pilin_GFxxxE"/>
    <property type="match status" value="1"/>
</dbReference>
<feature type="transmembrane region" description="Helical" evidence="3">
    <location>
        <begin position="12"/>
        <end position="34"/>
    </location>
</feature>
<dbReference type="InterPro" id="IPR012902">
    <property type="entry name" value="N_methyl_site"/>
</dbReference>
<keyword evidence="3" id="KW-0472">Membrane</keyword>
<keyword evidence="3" id="KW-1133">Transmembrane helix</keyword>
<dbReference type="PANTHER" id="PTHR30093:SF34">
    <property type="entry name" value="PREPILIN PEPTIDASE-DEPENDENT PROTEIN D"/>
    <property type="match status" value="1"/>
</dbReference>
<evidence type="ECO:0000256" key="2">
    <source>
        <dbReference type="ARBA" id="ARBA00022481"/>
    </source>
</evidence>
<dbReference type="RefSeq" id="WP_323574129.1">
    <property type="nucleotide sequence ID" value="NZ_JAYGJQ010000001.1"/>
</dbReference>
<gene>
    <name evidence="4" type="ORF">SHI21_00525</name>
</gene>
<evidence type="ECO:0000256" key="1">
    <source>
        <dbReference type="ARBA" id="ARBA00005233"/>
    </source>
</evidence>
<comment type="similarity">
    <text evidence="1">Belongs to the N-Me-Phe pilin family.</text>
</comment>
<sequence length="182" mass="19061">MKKFLKNPSGFTLVELMVVVAIIGILSAIAVPNFKKYQAKSKQSEAKIQLAAIYNSEVGAQSDYDTYATCLPIMGYEQSPRGYYTVGFVTGIDATGKFPNCASGAATAAGATASTTERAIVPKLQHMAAVTANKPADVSLAGTTASQTTFTAAAEASISSAVTRDIWSITETKNLSNNTPGY</sequence>
<evidence type="ECO:0000256" key="3">
    <source>
        <dbReference type="SAM" id="Phobius"/>
    </source>
</evidence>
<keyword evidence="2" id="KW-0488">Methylation</keyword>
<reference evidence="4 5" key="1">
    <citation type="submission" date="2023-11" db="EMBL/GenBank/DDBJ databases">
        <title>A Novel Polar Bacteriovorax (B. antarcticus) Isolated from the Biocrust in Antarctica.</title>
        <authorList>
            <person name="Mun W."/>
            <person name="Choi S.Y."/>
            <person name="Mitchell R.J."/>
        </authorList>
    </citation>
    <scope>NUCLEOTIDE SEQUENCE [LARGE SCALE GENOMIC DNA]</scope>
    <source>
        <strain evidence="4 5">PP10</strain>
    </source>
</reference>
<keyword evidence="5" id="KW-1185">Reference proteome</keyword>
<organism evidence="4 5">
    <name type="scientific">Bacteriovorax antarcticus</name>
    <dbReference type="NCBI Taxonomy" id="3088717"/>
    <lineage>
        <taxon>Bacteria</taxon>
        <taxon>Pseudomonadati</taxon>
        <taxon>Bdellovibrionota</taxon>
        <taxon>Bacteriovoracia</taxon>
        <taxon>Bacteriovoracales</taxon>
        <taxon>Bacteriovoracaceae</taxon>
        <taxon>Bacteriovorax</taxon>
    </lineage>
</organism>
<dbReference type="EMBL" id="JAYGJQ010000001">
    <property type="protein sequence ID" value="MEA9354667.1"/>
    <property type="molecule type" value="Genomic_DNA"/>
</dbReference>